<proteinExistence type="predicted"/>
<sequence>MPSLNRLVSLAAMAALAMNANSLVVPSASSGTVEVRSVDNIADIVAKLRLPSTTTDKRAEAATESEIECDPVGEHDTPAKIADNKQATEMLAAYCGKGKKIPADQYAFGIFGTAVVFVVNLTEKELECTAAKVNALDAAYSKKCDGATKKVVTPAHQKVIENKLIYGREGFSI</sequence>
<comment type="caution">
    <text evidence="2">The sequence shown here is derived from an EMBL/GenBank/DDBJ whole genome shotgun (WGS) entry which is preliminary data.</text>
</comment>
<dbReference type="Proteomes" id="UP001283341">
    <property type="component" value="Unassembled WGS sequence"/>
</dbReference>
<evidence type="ECO:0000256" key="1">
    <source>
        <dbReference type="SAM" id="SignalP"/>
    </source>
</evidence>
<keyword evidence="3" id="KW-1185">Reference proteome</keyword>
<feature type="signal peptide" evidence="1">
    <location>
        <begin position="1"/>
        <end position="22"/>
    </location>
</feature>
<reference evidence="2" key="2">
    <citation type="submission" date="2023-06" db="EMBL/GenBank/DDBJ databases">
        <authorList>
            <consortium name="Lawrence Berkeley National Laboratory"/>
            <person name="Haridas S."/>
            <person name="Hensen N."/>
            <person name="Bonometti L."/>
            <person name="Westerberg I."/>
            <person name="Brannstrom I.O."/>
            <person name="Guillou S."/>
            <person name="Cros-Aarteil S."/>
            <person name="Calhoun S."/>
            <person name="Kuo A."/>
            <person name="Mondo S."/>
            <person name="Pangilinan J."/>
            <person name="Riley R."/>
            <person name="Labutti K."/>
            <person name="Andreopoulos B."/>
            <person name="Lipzen A."/>
            <person name="Chen C."/>
            <person name="Yanf M."/>
            <person name="Daum C."/>
            <person name="Ng V."/>
            <person name="Clum A."/>
            <person name="Steindorff A."/>
            <person name="Ohm R."/>
            <person name="Martin F."/>
            <person name="Silar P."/>
            <person name="Natvig D."/>
            <person name="Lalanne C."/>
            <person name="Gautier V."/>
            <person name="Ament-Velasquez S.L."/>
            <person name="Kruys A."/>
            <person name="Hutchinson M.I."/>
            <person name="Powell A.J."/>
            <person name="Barry K."/>
            <person name="Miller A.N."/>
            <person name="Grigoriev I.V."/>
            <person name="Debuchy R."/>
            <person name="Gladieux P."/>
            <person name="Thoren M.H."/>
            <person name="Johannesson H."/>
        </authorList>
    </citation>
    <scope>NUCLEOTIDE SEQUENCE</scope>
    <source>
        <strain evidence="2">CBS 118394</strain>
    </source>
</reference>
<evidence type="ECO:0000313" key="2">
    <source>
        <dbReference type="EMBL" id="KAK3325030.1"/>
    </source>
</evidence>
<dbReference type="AlphaFoldDB" id="A0AAE0IH43"/>
<dbReference type="EMBL" id="JAUEDM010000002">
    <property type="protein sequence ID" value="KAK3325030.1"/>
    <property type="molecule type" value="Genomic_DNA"/>
</dbReference>
<keyword evidence="1" id="KW-0732">Signal</keyword>
<feature type="chain" id="PRO_5042141922" evidence="1">
    <location>
        <begin position="23"/>
        <end position="173"/>
    </location>
</feature>
<reference evidence="2" key="1">
    <citation type="journal article" date="2023" name="Mol. Phylogenet. Evol.">
        <title>Genome-scale phylogeny and comparative genomics of the fungal order Sordariales.</title>
        <authorList>
            <person name="Hensen N."/>
            <person name="Bonometti L."/>
            <person name="Westerberg I."/>
            <person name="Brannstrom I.O."/>
            <person name="Guillou S."/>
            <person name="Cros-Aarteil S."/>
            <person name="Calhoun S."/>
            <person name="Haridas S."/>
            <person name="Kuo A."/>
            <person name="Mondo S."/>
            <person name="Pangilinan J."/>
            <person name="Riley R."/>
            <person name="LaButti K."/>
            <person name="Andreopoulos B."/>
            <person name="Lipzen A."/>
            <person name="Chen C."/>
            <person name="Yan M."/>
            <person name="Daum C."/>
            <person name="Ng V."/>
            <person name="Clum A."/>
            <person name="Steindorff A."/>
            <person name="Ohm R.A."/>
            <person name="Martin F."/>
            <person name="Silar P."/>
            <person name="Natvig D.O."/>
            <person name="Lalanne C."/>
            <person name="Gautier V."/>
            <person name="Ament-Velasquez S.L."/>
            <person name="Kruys A."/>
            <person name="Hutchinson M.I."/>
            <person name="Powell A.J."/>
            <person name="Barry K."/>
            <person name="Miller A.N."/>
            <person name="Grigoriev I.V."/>
            <person name="Debuchy R."/>
            <person name="Gladieux P."/>
            <person name="Hiltunen Thoren M."/>
            <person name="Johannesson H."/>
        </authorList>
    </citation>
    <scope>NUCLEOTIDE SEQUENCE</scope>
    <source>
        <strain evidence="2">CBS 118394</strain>
    </source>
</reference>
<evidence type="ECO:0000313" key="3">
    <source>
        <dbReference type="Proteomes" id="UP001283341"/>
    </source>
</evidence>
<accession>A0AAE0IH43</accession>
<organism evidence="2 3">
    <name type="scientific">Apodospora peruviana</name>
    <dbReference type="NCBI Taxonomy" id="516989"/>
    <lineage>
        <taxon>Eukaryota</taxon>
        <taxon>Fungi</taxon>
        <taxon>Dikarya</taxon>
        <taxon>Ascomycota</taxon>
        <taxon>Pezizomycotina</taxon>
        <taxon>Sordariomycetes</taxon>
        <taxon>Sordariomycetidae</taxon>
        <taxon>Sordariales</taxon>
        <taxon>Lasiosphaeriaceae</taxon>
        <taxon>Apodospora</taxon>
    </lineage>
</organism>
<name>A0AAE0IH43_9PEZI</name>
<gene>
    <name evidence="2" type="ORF">B0H66DRAFT_587875</name>
</gene>
<protein>
    <submittedName>
        <fullName evidence="2">Uncharacterized protein</fullName>
    </submittedName>
</protein>